<feature type="chain" id="PRO_5045520862" description="DUF4247 domain-containing protein" evidence="2">
    <location>
        <begin position="19"/>
        <end position="197"/>
    </location>
</feature>
<dbReference type="Proteomes" id="UP000674416">
    <property type="component" value="Unassembled WGS sequence"/>
</dbReference>
<dbReference type="Pfam" id="PF14042">
    <property type="entry name" value="DUF4247"/>
    <property type="match status" value="1"/>
</dbReference>
<evidence type="ECO:0000256" key="1">
    <source>
        <dbReference type="SAM" id="MobiDB-lite"/>
    </source>
</evidence>
<sequence>MKRALVSVIIAGVLVFLAACGNGSGSTFSEDIEDFISDNYQLYDTVSSTENSGNFSTIYLADNQDISAVAKKLQNHSKPTEMSELKDDKQILVYDDQFVTLTKSKENSADTLVEVADEDFVRHNYRPSFFQGYLLASFINNLFGNNWSRDRNQACRVNPDHCYGGYNSSGGFAGKKGTPSVRGGSSSVRGGGPGTGK</sequence>
<evidence type="ECO:0000256" key="2">
    <source>
        <dbReference type="SAM" id="SignalP"/>
    </source>
</evidence>
<keyword evidence="4" id="KW-1185">Reference proteome</keyword>
<organism evidence="3 4">
    <name type="scientific">Bacillus capparidis</name>
    <dbReference type="NCBI Taxonomy" id="1840411"/>
    <lineage>
        <taxon>Bacteria</taxon>
        <taxon>Bacillati</taxon>
        <taxon>Bacillota</taxon>
        <taxon>Bacilli</taxon>
        <taxon>Bacillales</taxon>
        <taxon>Bacillaceae</taxon>
        <taxon>Bacillus</taxon>
    </lineage>
</organism>
<dbReference type="PROSITE" id="PS51257">
    <property type="entry name" value="PROKAR_LIPOPROTEIN"/>
    <property type="match status" value="1"/>
</dbReference>
<comment type="caution">
    <text evidence="3">The sequence shown here is derived from an EMBL/GenBank/DDBJ whole genome shotgun (WGS) entry which is preliminary data.</text>
</comment>
<accession>A0ABS4D2M4</accession>
<dbReference type="RefSeq" id="WP_225970312.1">
    <property type="nucleotide sequence ID" value="NZ_JAFDST010000007.1"/>
</dbReference>
<name>A0ABS4D2M4_9BACI</name>
<feature type="signal peptide" evidence="2">
    <location>
        <begin position="1"/>
        <end position="18"/>
    </location>
</feature>
<proteinExistence type="predicted"/>
<evidence type="ECO:0008006" key="5">
    <source>
        <dbReference type="Google" id="ProtNLM"/>
    </source>
</evidence>
<dbReference type="InterPro" id="IPR025341">
    <property type="entry name" value="DUF4247"/>
</dbReference>
<feature type="compositionally biased region" description="Low complexity" evidence="1">
    <location>
        <begin position="177"/>
        <end position="188"/>
    </location>
</feature>
<gene>
    <name evidence="3" type="ORF">JOC74_004409</name>
</gene>
<evidence type="ECO:0000313" key="4">
    <source>
        <dbReference type="Proteomes" id="UP000674416"/>
    </source>
</evidence>
<reference evidence="3 4" key="1">
    <citation type="submission" date="2021-01" db="EMBL/GenBank/DDBJ databases">
        <title>Genomic Encyclopedia of Type Strains, Phase IV (KMG-IV): sequencing the most valuable type-strain genomes for metagenomic binning, comparative biology and taxonomic classification.</title>
        <authorList>
            <person name="Goeker M."/>
        </authorList>
    </citation>
    <scope>NUCLEOTIDE SEQUENCE [LARGE SCALE GENOMIC DNA]</scope>
    <source>
        <strain evidence="3 4">DSM 103394</strain>
    </source>
</reference>
<dbReference type="EMBL" id="JAFDST010000007">
    <property type="protein sequence ID" value="MBP1083862.1"/>
    <property type="molecule type" value="Genomic_DNA"/>
</dbReference>
<keyword evidence="2" id="KW-0732">Signal</keyword>
<feature type="region of interest" description="Disordered" evidence="1">
    <location>
        <begin position="168"/>
        <end position="197"/>
    </location>
</feature>
<evidence type="ECO:0000313" key="3">
    <source>
        <dbReference type="EMBL" id="MBP1083862.1"/>
    </source>
</evidence>
<protein>
    <recommendedName>
        <fullName evidence="5">DUF4247 domain-containing protein</fullName>
    </recommendedName>
</protein>